<evidence type="ECO:0000313" key="2">
    <source>
        <dbReference type="EnsemblMetazoa" id="XP_031776997"/>
    </source>
</evidence>
<evidence type="ECO:0000256" key="1">
    <source>
        <dbReference type="SAM" id="MobiDB-lite"/>
    </source>
</evidence>
<reference evidence="2" key="1">
    <citation type="submission" date="2021-01" db="UniProtKB">
        <authorList>
            <consortium name="EnsemblMetazoa"/>
        </authorList>
    </citation>
    <scope>IDENTIFICATION</scope>
</reference>
<organism evidence="2 3">
    <name type="scientific">Nasonia vitripennis</name>
    <name type="common">Parasitic wasp</name>
    <dbReference type="NCBI Taxonomy" id="7425"/>
    <lineage>
        <taxon>Eukaryota</taxon>
        <taxon>Metazoa</taxon>
        <taxon>Ecdysozoa</taxon>
        <taxon>Arthropoda</taxon>
        <taxon>Hexapoda</taxon>
        <taxon>Insecta</taxon>
        <taxon>Pterygota</taxon>
        <taxon>Neoptera</taxon>
        <taxon>Endopterygota</taxon>
        <taxon>Hymenoptera</taxon>
        <taxon>Apocrita</taxon>
        <taxon>Proctotrupomorpha</taxon>
        <taxon>Chalcidoidea</taxon>
        <taxon>Pteromalidae</taxon>
        <taxon>Pteromalinae</taxon>
        <taxon>Nasonia</taxon>
    </lineage>
</organism>
<evidence type="ECO:0000313" key="3">
    <source>
        <dbReference type="Proteomes" id="UP000002358"/>
    </source>
</evidence>
<evidence type="ECO:0008006" key="4">
    <source>
        <dbReference type="Google" id="ProtNLM"/>
    </source>
</evidence>
<dbReference type="GeneID" id="116415809"/>
<feature type="region of interest" description="Disordered" evidence="1">
    <location>
        <begin position="230"/>
        <end position="303"/>
    </location>
</feature>
<accession>A0A7M7T661</accession>
<dbReference type="RefSeq" id="XP_031776997.1">
    <property type="nucleotide sequence ID" value="XM_031921137.2"/>
</dbReference>
<feature type="compositionally biased region" description="Acidic residues" evidence="1">
    <location>
        <begin position="230"/>
        <end position="287"/>
    </location>
</feature>
<sequence>MKDTLKQLEEVTSLFDERIEKMGNKVTAIHDILKDLTNANSSAARTRPEFLSFKTTADIVAFDHLGDNEFYALVCYLRYLRGANEIDAAAIYFKSCLKFGDDLFRNLTWHGSKSDNTILALKYTRFALVCSEAMPVIKKIFRKPNETEYSSAMTKALKSAKEANRRQLRRKVSPAEQLLPKRQRQQYPPQNNAACMEEDDADLEAGHQPMDQQQPNDEDRYSDHELFDDTQVIDEEQEEEGGEEENAQGEEEEEQDAQGEEEDVQEEEEDEETQGEEEEGEEQEEEEVGTKQQREESDEDFFP</sequence>
<dbReference type="InParanoid" id="A0A7M7T661"/>
<protein>
    <recommendedName>
        <fullName evidence="4">DUF4806 domain-containing protein</fullName>
    </recommendedName>
</protein>
<dbReference type="EnsemblMetazoa" id="XM_031921137">
    <property type="protein sequence ID" value="XP_031776997"/>
    <property type="gene ID" value="LOC116415809"/>
</dbReference>
<name>A0A7M7T661_NASVI</name>
<dbReference type="AlphaFoldDB" id="A0A7M7T661"/>
<dbReference type="Proteomes" id="UP000002358">
    <property type="component" value="Unassembled WGS sequence"/>
</dbReference>
<dbReference type="OrthoDB" id="7553767at2759"/>
<proteinExistence type="predicted"/>
<dbReference type="KEGG" id="nvi:116415809"/>
<feature type="region of interest" description="Disordered" evidence="1">
    <location>
        <begin position="160"/>
        <end position="192"/>
    </location>
</feature>
<keyword evidence="3" id="KW-1185">Reference proteome</keyword>